<evidence type="ECO:0000313" key="1">
    <source>
        <dbReference type="EMBL" id="ACA59117.1"/>
    </source>
</evidence>
<protein>
    <recommendedName>
        <fullName evidence="3">Tetratricopeptide TPR_2 repeat protein</fullName>
    </recommendedName>
</protein>
<dbReference type="SUPFAM" id="SSF48452">
    <property type="entry name" value="TPR-like"/>
    <property type="match status" value="1"/>
</dbReference>
<sequence>MLDHWAESFPFRFERAMERALDFDPDCVMALSYYGIFLFDDLKEPARAEPLLRRAVEVGRCELVWDGESHPHHLLENRPYLRALLHLADLLVQQGRAAEAQPYIAELRRLDPVGAYEWSALERRLTNPKSFN</sequence>
<dbReference type="EMBL" id="CP000860">
    <property type="protein sequence ID" value="ACA59117.1"/>
    <property type="molecule type" value="Genomic_DNA"/>
</dbReference>
<evidence type="ECO:0000313" key="2">
    <source>
        <dbReference type="Proteomes" id="UP000008544"/>
    </source>
</evidence>
<accession>B1I290</accession>
<reference evidence="1 2" key="2">
    <citation type="journal article" date="2008" name="Science">
        <title>Environmental genomics reveals a single-species ecosystem deep within Earth.</title>
        <authorList>
            <person name="Chivian D."/>
            <person name="Brodie E.L."/>
            <person name="Alm E.J."/>
            <person name="Culley D.E."/>
            <person name="Dehal P.S."/>
            <person name="Desantis T.Z."/>
            <person name="Gihring T.M."/>
            <person name="Lapidus A."/>
            <person name="Lin L.H."/>
            <person name="Lowry S.R."/>
            <person name="Moser D.P."/>
            <person name="Richardson P.M."/>
            <person name="Southam G."/>
            <person name="Wanger G."/>
            <person name="Pratt L.M."/>
            <person name="Andersen G.L."/>
            <person name="Hazen T.C."/>
            <person name="Brockman F.J."/>
            <person name="Arkin A.P."/>
            <person name="Onstott T.C."/>
        </authorList>
    </citation>
    <scope>NUCLEOTIDE SEQUENCE [LARGE SCALE GENOMIC DNA]</scope>
    <source>
        <strain evidence="1 2">MP104C</strain>
    </source>
</reference>
<evidence type="ECO:0008006" key="3">
    <source>
        <dbReference type="Google" id="ProtNLM"/>
    </source>
</evidence>
<dbReference type="InterPro" id="IPR011990">
    <property type="entry name" value="TPR-like_helical_dom_sf"/>
</dbReference>
<proteinExistence type="predicted"/>
<dbReference type="AlphaFoldDB" id="B1I290"/>
<dbReference type="HOGENOM" id="CLU_1913646_0_0_9"/>
<dbReference type="Proteomes" id="UP000008544">
    <property type="component" value="Chromosome"/>
</dbReference>
<gene>
    <name evidence="1" type="ordered locus">Daud_0576</name>
</gene>
<reference evidence="2" key="1">
    <citation type="submission" date="2007-10" db="EMBL/GenBank/DDBJ databases">
        <title>Complete sequence of chromosome of Desulforudis audaxviator MP104C.</title>
        <authorList>
            <person name="Copeland A."/>
            <person name="Lucas S."/>
            <person name="Lapidus A."/>
            <person name="Barry K."/>
            <person name="Glavina del Rio T."/>
            <person name="Dalin E."/>
            <person name="Tice H."/>
            <person name="Bruce D."/>
            <person name="Pitluck S."/>
            <person name="Lowry S.R."/>
            <person name="Larimer F."/>
            <person name="Land M.L."/>
            <person name="Hauser L."/>
            <person name="Kyrpides N."/>
            <person name="Ivanova N.N."/>
            <person name="Richardson P."/>
        </authorList>
    </citation>
    <scope>NUCLEOTIDE SEQUENCE [LARGE SCALE GENOMIC DNA]</scope>
    <source>
        <strain evidence="2">MP104C</strain>
    </source>
</reference>
<dbReference type="KEGG" id="dau:Daud_0576"/>
<name>B1I290_DESAP</name>
<keyword evidence="2" id="KW-1185">Reference proteome</keyword>
<organism evidence="1 2">
    <name type="scientific">Desulforudis audaxviator (strain MP104C)</name>
    <dbReference type="NCBI Taxonomy" id="477974"/>
    <lineage>
        <taxon>Bacteria</taxon>
        <taxon>Bacillati</taxon>
        <taxon>Bacillota</taxon>
        <taxon>Clostridia</taxon>
        <taxon>Thermoanaerobacterales</taxon>
        <taxon>Candidatus Desulforudaceae</taxon>
        <taxon>Candidatus Desulforudis</taxon>
    </lineage>
</organism>
<dbReference type="Gene3D" id="1.25.40.10">
    <property type="entry name" value="Tetratricopeptide repeat domain"/>
    <property type="match status" value="1"/>
</dbReference>